<accession>A0ABV0J2I4</accession>
<feature type="transmembrane region" description="Helical" evidence="8">
    <location>
        <begin position="273"/>
        <end position="290"/>
    </location>
</feature>
<keyword evidence="3 10" id="KW-0328">Glycosyltransferase</keyword>
<proteinExistence type="predicted"/>
<feature type="domain" description="Glycosyltransferase RgtA/B/C/D-like" evidence="9">
    <location>
        <begin position="65"/>
        <end position="221"/>
    </location>
</feature>
<feature type="transmembrane region" description="Helical" evidence="8">
    <location>
        <begin position="6"/>
        <end position="27"/>
    </location>
</feature>
<protein>
    <submittedName>
        <fullName evidence="10">Glycosyltransferase family 39 protein</fullName>
        <ecNumber evidence="10">2.4.-.-</ecNumber>
    </submittedName>
</protein>
<dbReference type="EMBL" id="JAMPKM010000001">
    <property type="protein sequence ID" value="MEP0815983.1"/>
    <property type="molecule type" value="Genomic_DNA"/>
</dbReference>
<dbReference type="PROSITE" id="PS51257">
    <property type="entry name" value="PROKAR_LIPOPROTEIN"/>
    <property type="match status" value="1"/>
</dbReference>
<evidence type="ECO:0000256" key="6">
    <source>
        <dbReference type="ARBA" id="ARBA00022989"/>
    </source>
</evidence>
<keyword evidence="7 8" id="KW-0472">Membrane</keyword>
<comment type="subcellular location">
    <subcellularLocation>
        <location evidence="1">Cell membrane</location>
        <topology evidence="1">Multi-pass membrane protein</topology>
    </subcellularLocation>
</comment>
<gene>
    <name evidence="10" type="ORF">NC998_02610</name>
</gene>
<dbReference type="PANTHER" id="PTHR33908:SF3">
    <property type="entry name" value="UNDECAPRENYL PHOSPHATE-ALPHA-4-AMINO-4-DEOXY-L-ARABINOSE ARABINOSYL TRANSFERASE"/>
    <property type="match status" value="1"/>
</dbReference>
<keyword evidence="11" id="KW-1185">Reference proteome</keyword>
<feature type="transmembrane region" description="Helical" evidence="8">
    <location>
        <begin position="213"/>
        <end position="231"/>
    </location>
</feature>
<evidence type="ECO:0000256" key="5">
    <source>
        <dbReference type="ARBA" id="ARBA00022692"/>
    </source>
</evidence>
<evidence type="ECO:0000256" key="7">
    <source>
        <dbReference type="ARBA" id="ARBA00023136"/>
    </source>
</evidence>
<evidence type="ECO:0000259" key="9">
    <source>
        <dbReference type="Pfam" id="PF13231"/>
    </source>
</evidence>
<dbReference type="PANTHER" id="PTHR33908">
    <property type="entry name" value="MANNOSYLTRANSFERASE YKCB-RELATED"/>
    <property type="match status" value="1"/>
</dbReference>
<feature type="transmembrane region" description="Helical" evidence="8">
    <location>
        <begin position="142"/>
        <end position="162"/>
    </location>
</feature>
<feature type="transmembrane region" description="Helical" evidence="8">
    <location>
        <begin position="168"/>
        <end position="201"/>
    </location>
</feature>
<comment type="caution">
    <text evidence="10">The sequence shown here is derived from an EMBL/GenBank/DDBJ whole genome shotgun (WGS) entry which is preliminary data.</text>
</comment>
<evidence type="ECO:0000313" key="10">
    <source>
        <dbReference type="EMBL" id="MEP0815983.1"/>
    </source>
</evidence>
<keyword evidence="4 10" id="KW-0808">Transferase</keyword>
<keyword evidence="5 8" id="KW-0812">Transmembrane</keyword>
<feature type="transmembrane region" description="Helical" evidence="8">
    <location>
        <begin position="297"/>
        <end position="316"/>
    </location>
</feature>
<dbReference type="Proteomes" id="UP001464891">
    <property type="component" value="Unassembled WGS sequence"/>
</dbReference>
<evidence type="ECO:0000256" key="4">
    <source>
        <dbReference type="ARBA" id="ARBA00022679"/>
    </source>
</evidence>
<organism evidence="10 11">
    <name type="scientific">Trichocoleus desertorum GB2-A4</name>
    <dbReference type="NCBI Taxonomy" id="2933944"/>
    <lineage>
        <taxon>Bacteria</taxon>
        <taxon>Bacillati</taxon>
        <taxon>Cyanobacteriota</taxon>
        <taxon>Cyanophyceae</taxon>
        <taxon>Leptolyngbyales</taxon>
        <taxon>Trichocoleusaceae</taxon>
        <taxon>Trichocoleus</taxon>
    </lineage>
</organism>
<dbReference type="EC" id="2.4.-.-" evidence="10"/>
<evidence type="ECO:0000256" key="8">
    <source>
        <dbReference type="SAM" id="Phobius"/>
    </source>
</evidence>
<evidence type="ECO:0000256" key="3">
    <source>
        <dbReference type="ARBA" id="ARBA00022676"/>
    </source>
</evidence>
<evidence type="ECO:0000256" key="2">
    <source>
        <dbReference type="ARBA" id="ARBA00022475"/>
    </source>
</evidence>
<evidence type="ECO:0000256" key="1">
    <source>
        <dbReference type="ARBA" id="ARBA00004651"/>
    </source>
</evidence>
<feature type="transmembrane region" description="Helical" evidence="8">
    <location>
        <begin position="359"/>
        <end position="378"/>
    </location>
</feature>
<dbReference type="GO" id="GO:0016757">
    <property type="term" value="F:glycosyltransferase activity"/>
    <property type="evidence" value="ECO:0007669"/>
    <property type="project" value="UniProtKB-KW"/>
</dbReference>
<sequence length="499" mass="56293">MNYRVAGSFFVLLCACYFVFFWHLDALSLRTYDEARRAVNALEMSLNGNFIVSYFDGQPDLWGTKPPLLLWLIVACMKVFGYNEFAVRLPSAIAATTTVLTLFLFSTFYLQSLVVGITSAFVLMTSYGYVAEHVARTGDYDALLTLWITVYSLTYFVYIHASSSKKPWYLWLTAIAIMLAMWTKGIAALIPLLGLFVYTIYQKRLGQLLRSPSFYSSAIFVIGAGLSYYLLREYYNPGYLEAMLSNEVGRYSESVEGHTGDFWFYLQQMQRTFIPWLYLLLPSLVVAQISQKRLIKALGAFCGFYLICHFLVVSSSQTKLAWYNAPQYPIAALLIGLGVSEACHWLIKYLRINPRSKQQLIAGLFVCALLFLPSLRMARKVSGTYVYSRPHDPPEVQLGYYLRRLQKTQPELTTFQVVDMAKGTVGGRRAHTLFYVKAADLDPKYAIALSTPEQTVPNNQVVVTCIPAIKTQLVAQYQLSTIDTKGACSALIVKQAKAS</sequence>
<dbReference type="Pfam" id="PF13231">
    <property type="entry name" value="PMT_2"/>
    <property type="match status" value="1"/>
</dbReference>
<name>A0ABV0J2I4_9CYAN</name>
<feature type="transmembrane region" description="Helical" evidence="8">
    <location>
        <begin position="111"/>
        <end position="130"/>
    </location>
</feature>
<feature type="transmembrane region" description="Helical" evidence="8">
    <location>
        <begin position="85"/>
        <end position="105"/>
    </location>
</feature>
<keyword evidence="6 8" id="KW-1133">Transmembrane helix</keyword>
<keyword evidence="2" id="KW-1003">Cell membrane</keyword>
<dbReference type="InterPro" id="IPR038731">
    <property type="entry name" value="RgtA/B/C-like"/>
</dbReference>
<reference evidence="10 11" key="1">
    <citation type="submission" date="2022-04" db="EMBL/GenBank/DDBJ databases">
        <title>Positive selection, recombination, and allopatry shape intraspecific diversity of widespread and dominant cyanobacteria.</title>
        <authorList>
            <person name="Wei J."/>
            <person name="Shu W."/>
            <person name="Hu C."/>
        </authorList>
    </citation>
    <scope>NUCLEOTIDE SEQUENCE [LARGE SCALE GENOMIC DNA]</scope>
    <source>
        <strain evidence="10 11">GB2-A4</strain>
    </source>
</reference>
<dbReference type="InterPro" id="IPR050297">
    <property type="entry name" value="LipidA_mod_glycosyltrf_83"/>
</dbReference>
<feature type="transmembrane region" description="Helical" evidence="8">
    <location>
        <begin position="328"/>
        <end position="347"/>
    </location>
</feature>
<evidence type="ECO:0000313" key="11">
    <source>
        <dbReference type="Proteomes" id="UP001464891"/>
    </source>
</evidence>